<sequence>MLSIGKNYPVAISTLGNSELADKISELKSNGLSIVGKTETENIGVEKIIKNILAVPSIKYLMLCGADSEGHYSGNTLLSLWENGVDHKMRVIASKGKNPVLSNSSPQEVDVFRNQIEVIDMIGCEDLSKILESLGELSEKAENSCNSNSNSIDNCTLENEETEKPLILSFDTVKTVKTFDTVETIEAEEKDPNKVKLDKAGYFVIVPKADSNMIFVEHYSYSNQLLRIIKGNDSRNIYWTVIENGWITELSHAAYLGKELAIAEMSMEQGFKYVQDKA</sequence>
<dbReference type="InterPro" id="IPR030688">
    <property type="entry name" value="MeTrfase_MtrA/MtxA"/>
</dbReference>
<evidence type="ECO:0000313" key="4">
    <source>
        <dbReference type="Proteomes" id="UP001524944"/>
    </source>
</evidence>
<dbReference type="EMBL" id="JANPWE010000004">
    <property type="protein sequence ID" value="MCR6545768.1"/>
    <property type="molecule type" value="Genomic_DNA"/>
</dbReference>
<proteinExistence type="predicted"/>
<keyword evidence="1" id="KW-0808">Transferase</keyword>
<keyword evidence="4" id="KW-1185">Reference proteome</keyword>
<dbReference type="Proteomes" id="UP001524944">
    <property type="component" value="Unassembled WGS sequence"/>
</dbReference>
<accession>A0ABT1Y5D1</accession>
<protein>
    <submittedName>
        <fullName evidence="3">DUF4346 domain-containing protein</fullName>
    </submittedName>
</protein>
<dbReference type="Pfam" id="PF04208">
    <property type="entry name" value="MtrA"/>
    <property type="match status" value="1"/>
</dbReference>
<feature type="domain" description="DUF4346" evidence="2">
    <location>
        <begin position="197"/>
        <end position="276"/>
    </location>
</feature>
<evidence type="ECO:0000259" key="2">
    <source>
        <dbReference type="Pfam" id="PF14251"/>
    </source>
</evidence>
<dbReference type="Pfam" id="PF14251">
    <property type="entry name" value="PterinBD-DUF4346"/>
    <property type="match status" value="1"/>
</dbReference>
<gene>
    <name evidence="3" type="ORF">NVS47_09640</name>
</gene>
<comment type="caution">
    <text evidence="3">The sequence shown here is derived from an EMBL/GenBank/DDBJ whole genome shotgun (WGS) entry which is preliminary data.</text>
</comment>
<name>A0ABT1Y5D1_9FIRM</name>
<reference evidence="3 4" key="1">
    <citation type="submission" date="2022-08" db="EMBL/GenBank/DDBJ databases">
        <title>Proteogenomics of the novel Dehalobacterium formicoaceticum strain EZ94 highlights a key role of methyltransferases during anaerobic dichloromethane degradation.</title>
        <authorList>
            <person name="Wasmund K."/>
        </authorList>
    </citation>
    <scope>NUCLEOTIDE SEQUENCE [LARGE SCALE GENOMIC DNA]</scope>
    <source>
        <strain evidence="3 4">EZ94</strain>
    </source>
</reference>
<evidence type="ECO:0000313" key="3">
    <source>
        <dbReference type="EMBL" id="MCR6545768.1"/>
    </source>
</evidence>
<evidence type="ECO:0000256" key="1">
    <source>
        <dbReference type="ARBA" id="ARBA00022679"/>
    </source>
</evidence>
<dbReference type="InterPro" id="IPR025595">
    <property type="entry name" value="PterinBD-DUF4346"/>
</dbReference>
<dbReference type="RefSeq" id="WP_089611013.1">
    <property type="nucleotide sequence ID" value="NZ_CP022121.1"/>
</dbReference>
<organism evidence="3 4">
    <name type="scientific">Dehalobacterium formicoaceticum</name>
    <dbReference type="NCBI Taxonomy" id="51515"/>
    <lineage>
        <taxon>Bacteria</taxon>
        <taxon>Bacillati</taxon>
        <taxon>Bacillota</taxon>
        <taxon>Clostridia</taxon>
        <taxon>Eubacteriales</taxon>
        <taxon>Peptococcaceae</taxon>
        <taxon>Dehalobacterium</taxon>
    </lineage>
</organism>